<evidence type="ECO:0000313" key="10">
    <source>
        <dbReference type="Proteomes" id="UP001250214"/>
    </source>
</evidence>
<protein>
    <submittedName>
        <fullName evidence="9">Rhomboid family intramembrane serine protease</fullName>
    </submittedName>
</protein>
<keyword evidence="6 7" id="KW-0472">Membrane</keyword>
<dbReference type="GO" id="GO:0008233">
    <property type="term" value="F:peptidase activity"/>
    <property type="evidence" value="ECO:0007669"/>
    <property type="project" value="UniProtKB-KW"/>
</dbReference>
<comment type="caution">
    <text evidence="9">The sequence shown here is derived from an EMBL/GenBank/DDBJ whole genome shotgun (WGS) entry which is preliminary data.</text>
</comment>
<keyword evidence="4" id="KW-0378">Hydrolase</keyword>
<feature type="transmembrane region" description="Helical" evidence="7">
    <location>
        <begin position="110"/>
        <end position="127"/>
    </location>
</feature>
<evidence type="ECO:0000256" key="7">
    <source>
        <dbReference type="SAM" id="Phobius"/>
    </source>
</evidence>
<evidence type="ECO:0000259" key="8">
    <source>
        <dbReference type="Pfam" id="PF01694"/>
    </source>
</evidence>
<evidence type="ECO:0000313" key="9">
    <source>
        <dbReference type="EMBL" id="MDS1271650.1"/>
    </source>
</evidence>
<accession>A0ABU2H9X9</accession>
<dbReference type="InterPro" id="IPR035952">
    <property type="entry name" value="Rhomboid-like_sf"/>
</dbReference>
<dbReference type="Proteomes" id="UP001250214">
    <property type="component" value="Unassembled WGS sequence"/>
</dbReference>
<name>A0ABU2H9X9_9ACTN</name>
<gene>
    <name evidence="9" type="ORF">RIF23_15245</name>
</gene>
<evidence type="ECO:0000256" key="2">
    <source>
        <dbReference type="ARBA" id="ARBA00009045"/>
    </source>
</evidence>
<feature type="transmembrane region" description="Helical" evidence="7">
    <location>
        <begin position="139"/>
        <end position="158"/>
    </location>
</feature>
<proteinExistence type="inferred from homology"/>
<keyword evidence="9" id="KW-0645">Protease</keyword>
<dbReference type="RefSeq" id="WP_310913193.1">
    <property type="nucleotide sequence ID" value="NZ_JAVLVT010000006.1"/>
</dbReference>
<dbReference type="InterPro" id="IPR022764">
    <property type="entry name" value="Peptidase_S54_rhomboid_dom"/>
</dbReference>
<keyword evidence="3 7" id="KW-0812">Transmembrane</keyword>
<dbReference type="Pfam" id="PF01694">
    <property type="entry name" value="Rhomboid"/>
    <property type="match status" value="1"/>
</dbReference>
<keyword evidence="5 7" id="KW-1133">Transmembrane helix</keyword>
<evidence type="ECO:0000256" key="3">
    <source>
        <dbReference type="ARBA" id="ARBA00022692"/>
    </source>
</evidence>
<dbReference type="SUPFAM" id="SSF144091">
    <property type="entry name" value="Rhomboid-like"/>
    <property type="match status" value="1"/>
</dbReference>
<dbReference type="Gene3D" id="1.20.1540.10">
    <property type="entry name" value="Rhomboid-like"/>
    <property type="match status" value="1"/>
</dbReference>
<evidence type="ECO:0000256" key="6">
    <source>
        <dbReference type="ARBA" id="ARBA00023136"/>
    </source>
</evidence>
<feature type="transmembrane region" description="Helical" evidence="7">
    <location>
        <begin position="170"/>
        <end position="188"/>
    </location>
</feature>
<dbReference type="PANTHER" id="PTHR43731">
    <property type="entry name" value="RHOMBOID PROTEASE"/>
    <property type="match status" value="1"/>
</dbReference>
<evidence type="ECO:0000256" key="4">
    <source>
        <dbReference type="ARBA" id="ARBA00022801"/>
    </source>
</evidence>
<feature type="transmembrane region" description="Helical" evidence="7">
    <location>
        <begin position="194"/>
        <end position="212"/>
    </location>
</feature>
<feature type="transmembrane region" description="Helical" evidence="7">
    <location>
        <begin position="80"/>
        <end position="98"/>
    </location>
</feature>
<organism evidence="9 10">
    <name type="scientific">Lipingzhangella rawalii</name>
    <dbReference type="NCBI Taxonomy" id="2055835"/>
    <lineage>
        <taxon>Bacteria</taxon>
        <taxon>Bacillati</taxon>
        <taxon>Actinomycetota</taxon>
        <taxon>Actinomycetes</taxon>
        <taxon>Streptosporangiales</taxon>
        <taxon>Nocardiopsidaceae</taxon>
        <taxon>Lipingzhangella</taxon>
    </lineage>
</organism>
<feature type="transmembrane region" description="Helical" evidence="7">
    <location>
        <begin position="245"/>
        <end position="261"/>
    </location>
</feature>
<evidence type="ECO:0000256" key="1">
    <source>
        <dbReference type="ARBA" id="ARBA00004141"/>
    </source>
</evidence>
<evidence type="ECO:0000256" key="5">
    <source>
        <dbReference type="ARBA" id="ARBA00022989"/>
    </source>
</evidence>
<dbReference type="PANTHER" id="PTHR43731:SF14">
    <property type="entry name" value="PRESENILIN-ASSOCIATED RHOMBOID-LIKE PROTEIN, MITOCHONDRIAL"/>
    <property type="match status" value="1"/>
</dbReference>
<comment type="subcellular location">
    <subcellularLocation>
        <location evidence="1">Membrane</location>
        <topology evidence="1">Multi-pass membrane protein</topology>
    </subcellularLocation>
</comment>
<reference evidence="10" key="1">
    <citation type="submission" date="2023-07" db="EMBL/GenBank/DDBJ databases">
        <title>Novel species in the genus Lipingzhangella isolated from Sambhar Salt Lake.</title>
        <authorList>
            <person name="Jiya N."/>
            <person name="Kajale S."/>
            <person name="Sharma A."/>
        </authorList>
    </citation>
    <scope>NUCLEOTIDE SEQUENCE [LARGE SCALE GENOMIC DNA]</scope>
    <source>
        <strain evidence="10">LS1_29</strain>
    </source>
</reference>
<comment type="similarity">
    <text evidence="2">Belongs to the peptidase S54 family.</text>
</comment>
<dbReference type="EMBL" id="JAVLVT010000006">
    <property type="protein sequence ID" value="MDS1271650.1"/>
    <property type="molecule type" value="Genomic_DNA"/>
</dbReference>
<dbReference type="InterPro" id="IPR050925">
    <property type="entry name" value="Rhomboid_protease_S54"/>
</dbReference>
<keyword evidence="10" id="KW-1185">Reference proteome</keyword>
<sequence length="304" mass="32937">MSDSPPPTPEEPSAAEVPTCFRHPQREAYVRCARCNRVICPDCMREAAVGFHCVECVAEGNRTVRQARTVFGGKQVRAPYVTWTLLTLIGLGFLAQLGTASNGWGATSSWLVPQFGMLGVVGEFGVAHGEYYRLLTSELLHGGVLHLLVNGFALYFLGPQLERWLGHPRFLALWLLSALGGSVLTYLLEPQQLTVGASTALFGLFGAIFVLGHRLGLDTRFVLVLLGLNLVLTFTVPNISWTGHIGGLASGAVIALAYGYLPRTRQHTGPRHQRRQALFHSAVAAGWAVLLVALAVAQTWLIVS</sequence>
<dbReference type="GO" id="GO:0006508">
    <property type="term" value="P:proteolysis"/>
    <property type="evidence" value="ECO:0007669"/>
    <property type="project" value="UniProtKB-KW"/>
</dbReference>
<feature type="transmembrane region" description="Helical" evidence="7">
    <location>
        <begin position="282"/>
        <end position="303"/>
    </location>
</feature>
<feature type="domain" description="Peptidase S54 rhomboid" evidence="8">
    <location>
        <begin position="129"/>
        <end position="258"/>
    </location>
</feature>